<evidence type="ECO:0000256" key="2">
    <source>
        <dbReference type="ARBA" id="ARBA00023043"/>
    </source>
</evidence>
<sequence>MEAVGAVASIATIAHIGDTAFEICRRSKHAPQELSLAALRVEALSSNLELLRELEKDFKHWIPANDPVCSILKRTIMNAVDSLAMIQGLLPRAVTTPGAVSKRNCLRWIVGDKATYAELMAVVAGAESSINAALQLAQWWKLQNDERKKFEESRSSVLQSSPILQPGEAVERAKEIPPDTVLTQTIQIAAPHTRRSSHLWGMCKIIQTRAYAASPKRSTYAFSIQLQLLARLSLKFDLLARSLTWNGGSSLLLDGGRISLKQLVRPNSEFMKASKDGDLATMRALLHTGDASPTEVTESGVTPLCLAIQNGHTQAVELLLNEGADPNEPFGKKQTSPLSWALKHRHIDVCRTLLGHGASFYQLSIYNWSPIFYLWSKTVRHPPSTGFISMLRTNVMEFPWLHRNIVDTEGWGLMHRATVFGMPEDVQMLIDSGVDPFQSIGKLGWMVLHNVVHFGLRDNFQVLFPEYEKKYGRSVARELPDSRNWTLLHIAVAKGHDQIARSLLKLGSNWHALTNPIQDTDTPENLQGAKSSPIGLALAYGEDRYKELLRAIDDIICSKDEDEWYDANDQPWYDAVEYIVL</sequence>
<dbReference type="SMART" id="SM00248">
    <property type="entry name" value="ANK"/>
    <property type="match status" value="4"/>
</dbReference>
<dbReference type="AlphaFoldDB" id="A0AAV9N1V6"/>
<dbReference type="Gene3D" id="1.25.40.20">
    <property type="entry name" value="Ankyrin repeat-containing domain"/>
    <property type="match status" value="2"/>
</dbReference>
<dbReference type="Pfam" id="PF12796">
    <property type="entry name" value="Ank_2"/>
    <property type="match status" value="2"/>
</dbReference>
<reference evidence="4 5" key="1">
    <citation type="submission" date="2023-08" db="EMBL/GenBank/DDBJ databases">
        <title>Black Yeasts Isolated from many extreme environments.</title>
        <authorList>
            <person name="Coleine C."/>
            <person name="Stajich J.E."/>
            <person name="Selbmann L."/>
        </authorList>
    </citation>
    <scope>NUCLEOTIDE SEQUENCE [LARGE SCALE GENOMIC DNA]</scope>
    <source>
        <strain evidence="4 5">CCFEE 5792</strain>
    </source>
</reference>
<evidence type="ECO:0000256" key="3">
    <source>
        <dbReference type="PROSITE-ProRule" id="PRU00023"/>
    </source>
</evidence>
<dbReference type="Proteomes" id="UP001358417">
    <property type="component" value="Unassembled WGS sequence"/>
</dbReference>
<dbReference type="GeneID" id="89975114"/>
<dbReference type="RefSeq" id="XP_064702571.1">
    <property type="nucleotide sequence ID" value="XM_064850502.1"/>
</dbReference>
<dbReference type="InterPro" id="IPR002110">
    <property type="entry name" value="Ankyrin_rpt"/>
</dbReference>
<evidence type="ECO:0000256" key="1">
    <source>
        <dbReference type="ARBA" id="ARBA00022737"/>
    </source>
</evidence>
<evidence type="ECO:0008006" key="6">
    <source>
        <dbReference type="Google" id="ProtNLM"/>
    </source>
</evidence>
<comment type="caution">
    <text evidence="4">The sequence shown here is derived from an EMBL/GenBank/DDBJ whole genome shotgun (WGS) entry which is preliminary data.</text>
</comment>
<dbReference type="GO" id="GO:0004842">
    <property type="term" value="F:ubiquitin-protein transferase activity"/>
    <property type="evidence" value="ECO:0007669"/>
    <property type="project" value="TreeGrafter"/>
</dbReference>
<accession>A0AAV9N1V6</accession>
<keyword evidence="2 3" id="KW-0040">ANK repeat</keyword>
<dbReference type="GO" id="GO:0085020">
    <property type="term" value="P:protein K6-linked ubiquitination"/>
    <property type="evidence" value="ECO:0007669"/>
    <property type="project" value="TreeGrafter"/>
</dbReference>
<keyword evidence="5" id="KW-1185">Reference proteome</keyword>
<evidence type="ECO:0000313" key="5">
    <source>
        <dbReference type="Proteomes" id="UP001358417"/>
    </source>
</evidence>
<dbReference type="PROSITE" id="PS50297">
    <property type="entry name" value="ANK_REP_REGION"/>
    <property type="match status" value="2"/>
</dbReference>
<gene>
    <name evidence="4" type="ORF">LTR84_006946</name>
</gene>
<feature type="repeat" description="ANK" evidence="3">
    <location>
        <begin position="299"/>
        <end position="327"/>
    </location>
</feature>
<dbReference type="EMBL" id="JAVRRD010000027">
    <property type="protein sequence ID" value="KAK5047004.1"/>
    <property type="molecule type" value="Genomic_DNA"/>
</dbReference>
<proteinExistence type="predicted"/>
<dbReference type="PANTHER" id="PTHR24171">
    <property type="entry name" value="ANKYRIN REPEAT DOMAIN-CONTAINING PROTEIN 39-RELATED"/>
    <property type="match status" value="1"/>
</dbReference>
<dbReference type="PANTHER" id="PTHR24171:SF8">
    <property type="entry name" value="BRCA1-ASSOCIATED RING DOMAIN PROTEIN 1"/>
    <property type="match status" value="1"/>
</dbReference>
<evidence type="ECO:0000313" key="4">
    <source>
        <dbReference type="EMBL" id="KAK5047004.1"/>
    </source>
</evidence>
<feature type="repeat" description="ANK" evidence="3">
    <location>
        <begin position="483"/>
        <end position="515"/>
    </location>
</feature>
<organism evidence="4 5">
    <name type="scientific">Exophiala bonariae</name>
    <dbReference type="NCBI Taxonomy" id="1690606"/>
    <lineage>
        <taxon>Eukaryota</taxon>
        <taxon>Fungi</taxon>
        <taxon>Dikarya</taxon>
        <taxon>Ascomycota</taxon>
        <taxon>Pezizomycotina</taxon>
        <taxon>Eurotiomycetes</taxon>
        <taxon>Chaetothyriomycetidae</taxon>
        <taxon>Chaetothyriales</taxon>
        <taxon>Herpotrichiellaceae</taxon>
        <taxon>Exophiala</taxon>
    </lineage>
</organism>
<dbReference type="PROSITE" id="PS50088">
    <property type="entry name" value="ANK_REPEAT"/>
    <property type="match status" value="2"/>
</dbReference>
<dbReference type="InterPro" id="IPR036770">
    <property type="entry name" value="Ankyrin_rpt-contain_sf"/>
</dbReference>
<dbReference type="SUPFAM" id="SSF48403">
    <property type="entry name" value="Ankyrin repeat"/>
    <property type="match status" value="1"/>
</dbReference>
<protein>
    <recommendedName>
        <fullName evidence="6">NACHT-NTPase and P-loop NTPases N-terminal domain-containing protein</fullName>
    </recommendedName>
</protein>
<keyword evidence="1" id="KW-0677">Repeat</keyword>
<name>A0AAV9N1V6_9EURO</name>